<evidence type="ECO:0000313" key="2">
    <source>
        <dbReference type="EMBL" id="GBN99734.1"/>
    </source>
</evidence>
<name>A0A4Y2TGH2_ARAVE</name>
<organism evidence="2 3">
    <name type="scientific">Araneus ventricosus</name>
    <name type="common">Orbweaver spider</name>
    <name type="synonym">Epeira ventricosa</name>
    <dbReference type="NCBI Taxonomy" id="182803"/>
    <lineage>
        <taxon>Eukaryota</taxon>
        <taxon>Metazoa</taxon>
        <taxon>Ecdysozoa</taxon>
        <taxon>Arthropoda</taxon>
        <taxon>Chelicerata</taxon>
        <taxon>Arachnida</taxon>
        <taxon>Araneae</taxon>
        <taxon>Araneomorphae</taxon>
        <taxon>Entelegynae</taxon>
        <taxon>Araneoidea</taxon>
        <taxon>Araneidae</taxon>
        <taxon>Araneus</taxon>
    </lineage>
</organism>
<gene>
    <name evidence="1" type="ORF">AVEN_133135_1</name>
    <name evidence="2" type="ORF">AVEN_168057_1</name>
</gene>
<evidence type="ECO:0000313" key="1">
    <source>
        <dbReference type="EMBL" id="GBN99724.1"/>
    </source>
</evidence>
<evidence type="ECO:0000313" key="3">
    <source>
        <dbReference type="Proteomes" id="UP000499080"/>
    </source>
</evidence>
<accession>A0A4Y2TGH2</accession>
<sequence>MAENFKEAKQEMSDGHQVVFNFHVHHLAGKLSWQTVKDYDTDCRALPTSWLFEMHLQQVPINGNVSIPVTLKRNDTANRPVNAYVTIGFTDPNCSSFFDDVISFGRRYVKSGEEIQENIVLYIRLPEKRKLFNEDLLVTVAIRIRSCHSGSISNPLSPDKKRKLCSMM</sequence>
<dbReference type="EMBL" id="BGPR01028531">
    <property type="protein sequence ID" value="GBN99734.1"/>
    <property type="molecule type" value="Genomic_DNA"/>
</dbReference>
<reference evidence="2 3" key="1">
    <citation type="journal article" date="2019" name="Sci. Rep.">
        <title>Orb-weaving spider Araneus ventricosus genome elucidates the spidroin gene catalogue.</title>
        <authorList>
            <person name="Kono N."/>
            <person name="Nakamura H."/>
            <person name="Ohtoshi R."/>
            <person name="Moran D.A.P."/>
            <person name="Shinohara A."/>
            <person name="Yoshida Y."/>
            <person name="Fujiwara M."/>
            <person name="Mori M."/>
            <person name="Tomita M."/>
            <person name="Arakawa K."/>
        </authorList>
    </citation>
    <scope>NUCLEOTIDE SEQUENCE [LARGE SCALE GENOMIC DNA]</scope>
</reference>
<comment type="caution">
    <text evidence="2">The sequence shown here is derived from an EMBL/GenBank/DDBJ whole genome shotgun (WGS) entry which is preliminary data.</text>
</comment>
<evidence type="ECO:0008006" key="4">
    <source>
        <dbReference type="Google" id="ProtNLM"/>
    </source>
</evidence>
<dbReference type="EMBL" id="BGPR01028523">
    <property type="protein sequence ID" value="GBN99724.1"/>
    <property type="molecule type" value="Genomic_DNA"/>
</dbReference>
<dbReference type="AlphaFoldDB" id="A0A4Y2TGH2"/>
<dbReference type="Proteomes" id="UP000499080">
    <property type="component" value="Unassembled WGS sequence"/>
</dbReference>
<proteinExistence type="predicted"/>
<keyword evidence="3" id="KW-1185">Reference proteome</keyword>
<protein>
    <recommendedName>
        <fullName evidence="4">MATH domain-containing protein</fullName>
    </recommendedName>
</protein>